<feature type="signal peptide" evidence="1">
    <location>
        <begin position="1"/>
        <end position="35"/>
    </location>
</feature>
<organism evidence="2 3">
    <name type="scientific">Pseudoneurospora amorphoporcata</name>
    <dbReference type="NCBI Taxonomy" id="241081"/>
    <lineage>
        <taxon>Eukaryota</taxon>
        <taxon>Fungi</taxon>
        <taxon>Dikarya</taxon>
        <taxon>Ascomycota</taxon>
        <taxon>Pezizomycotina</taxon>
        <taxon>Sordariomycetes</taxon>
        <taxon>Sordariomycetidae</taxon>
        <taxon>Sordariales</taxon>
        <taxon>Sordariaceae</taxon>
        <taxon>Pseudoneurospora</taxon>
    </lineage>
</organism>
<gene>
    <name evidence="2" type="ORF">QBC32DRAFT_349727</name>
</gene>
<reference evidence="2" key="2">
    <citation type="submission" date="2023-06" db="EMBL/GenBank/DDBJ databases">
        <authorList>
            <consortium name="Lawrence Berkeley National Laboratory"/>
            <person name="Mondo S.J."/>
            <person name="Hensen N."/>
            <person name="Bonometti L."/>
            <person name="Westerberg I."/>
            <person name="Brannstrom I.O."/>
            <person name="Guillou S."/>
            <person name="Cros-Aarteil S."/>
            <person name="Calhoun S."/>
            <person name="Haridas S."/>
            <person name="Kuo A."/>
            <person name="Pangilinan J."/>
            <person name="Riley R."/>
            <person name="Labutti K."/>
            <person name="Andreopoulos B."/>
            <person name="Lipzen A."/>
            <person name="Chen C."/>
            <person name="Yanf M."/>
            <person name="Daum C."/>
            <person name="Ng V."/>
            <person name="Clum A."/>
            <person name="Steindorff A."/>
            <person name="Ohm R."/>
            <person name="Martin F."/>
            <person name="Silar P."/>
            <person name="Natvig D."/>
            <person name="Lalanne C."/>
            <person name="Gautier V."/>
            <person name="Ament-Velasquez S.L."/>
            <person name="Kruys A."/>
            <person name="Hutchinson M.I."/>
            <person name="Powell A.J."/>
            <person name="Barry K."/>
            <person name="Miller A.N."/>
            <person name="Grigoriev I.V."/>
            <person name="Debuchy R."/>
            <person name="Gladieux P."/>
            <person name="Thoren M.H."/>
            <person name="Johannesson H."/>
        </authorList>
    </citation>
    <scope>NUCLEOTIDE SEQUENCE</scope>
    <source>
        <strain evidence="2">CBS 626.80</strain>
    </source>
</reference>
<protein>
    <submittedName>
        <fullName evidence="2">Uncharacterized protein</fullName>
    </submittedName>
</protein>
<keyword evidence="1" id="KW-0732">Signal</keyword>
<dbReference type="AlphaFoldDB" id="A0AAN6NNN5"/>
<accession>A0AAN6NNN5</accession>
<evidence type="ECO:0000313" key="2">
    <source>
        <dbReference type="EMBL" id="KAK3949209.1"/>
    </source>
</evidence>
<keyword evidence="3" id="KW-1185">Reference proteome</keyword>
<dbReference type="Proteomes" id="UP001303222">
    <property type="component" value="Unassembled WGS sequence"/>
</dbReference>
<evidence type="ECO:0000313" key="3">
    <source>
        <dbReference type="Proteomes" id="UP001303222"/>
    </source>
</evidence>
<dbReference type="EMBL" id="MU859224">
    <property type="protein sequence ID" value="KAK3949209.1"/>
    <property type="molecule type" value="Genomic_DNA"/>
</dbReference>
<proteinExistence type="predicted"/>
<evidence type="ECO:0000256" key="1">
    <source>
        <dbReference type="SAM" id="SignalP"/>
    </source>
</evidence>
<comment type="caution">
    <text evidence="2">The sequence shown here is derived from an EMBL/GenBank/DDBJ whole genome shotgun (WGS) entry which is preliminary data.</text>
</comment>
<feature type="chain" id="PRO_5042862881" evidence="1">
    <location>
        <begin position="36"/>
        <end position="75"/>
    </location>
</feature>
<name>A0AAN6NNN5_9PEZI</name>
<sequence length="75" mass="8247">MSWRVNHTTPRKETKMKNPVVFVAALLLLPFFAAAVPIPNPAEGLVPVELQDSAANLTSRSVSFSNLADLHEFDK</sequence>
<reference evidence="2" key="1">
    <citation type="journal article" date="2023" name="Mol. Phylogenet. Evol.">
        <title>Genome-scale phylogeny and comparative genomics of the fungal order Sordariales.</title>
        <authorList>
            <person name="Hensen N."/>
            <person name="Bonometti L."/>
            <person name="Westerberg I."/>
            <person name="Brannstrom I.O."/>
            <person name="Guillou S."/>
            <person name="Cros-Aarteil S."/>
            <person name="Calhoun S."/>
            <person name="Haridas S."/>
            <person name="Kuo A."/>
            <person name="Mondo S."/>
            <person name="Pangilinan J."/>
            <person name="Riley R."/>
            <person name="LaButti K."/>
            <person name="Andreopoulos B."/>
            <person name="Lipzen A."/>
            <person name="Chen C."/>
            <person name="Yan M."/>
            <person name="Daum C."/>
            <person name="Ng V."/>
            <person name="Clum A."/>
            <person name="Steindorff A."/>
            <person name="Ohm R.A."/>
            <person name="Martin F."/>
            <person name="Silar P."/>
            <person name="Natvig D.O."/>
            <person name="Lalanne C."/>
            <person name="Gautier V."/>
            <person name="Ament-Velasquez S.L."/>
            <person name="Kruys A."/>
            <person name="Hutchinson M.I."/>
            <person name="Powell A.J."/>
            <person name="Barry K."/>
            <person name="Miller A.N."/>
            <person name="Grigoriev I.V."/>
            <person name="Debuchy R."/>
            <person name="Gladieux P."/>
            <person name="Hiltunen Thoren M."/>
            <person name="Johannesson H."/>
        </authorList>
    </citation>
    <scope>NUCLEOTIDE SEQUENCE</scope>
    <source>
        <strain evidence="2">CBS 626.80</strain>
    </source>
</reference>